<dbReference type="PANTHER" id="PTHR44591">
    <property type="entry name" value="STRESS RESPONSE REGULATOR PROTEIN 1"/>
    <property type="match status" value="1"/>
</dbReference>
<feature type="modified residue" description="4-aspartylphosphate" evidence="2">
    <location>
        <position position="53"/>
    </location>
</feature>
<evidence type="ECO:0000256" key="2">
    <source>
        <dbReference type="PROSITE-ProRule" id="PRU00169"/>
    </source>
</evidence>
<evidence type="ECO:0000313" key="5">
    <source>
        <dbReference type="EMBL" id="BDU68095.1"/>
    </source>
</evidence>
<organism evidence="5 6">
    <name type="scientific">Geothrix oryzae</name>
    <dbReference type="NCBI Taxonomy" id="2927975"/>
    <lineage>
        <taxon>Bacteria</taxon>
        <taxon>Pseudomonadati</taxon>
        <taxon>Acidobacteriota</taxon>
        <taxon>Holophagae</taxon>
        <taxon>Holophagales</taxon>
        <taxon>Holophagaceae</taxon>
        <taxon>Geothrix</taxon>
    </lineage>
</organism>
<feature type="region of interest" description="Disordered" evidence="3">
    <location>
        <begin position="346"/>
        <end position="387"/>
    </location>
</feature>
<proteinExistence type="predicted"/>
<sequence>MPRLLLVDDNPSIHRIAESLLAHTDVELVCVDSAAEALDRIARGERFDVALVDTAMPGMDGWTLLGRLRAMPETAHLPIALMAGVLDPVDPSKLAKAPVQGFLKKPIELRELGDRVKALLLTPVVSTPEPSAFTTVPATSAKDLVRMAEASLPEFRPEPAPAESHPAQDLELPVTEDDLLVLTAEDLWPEEAPAAPGADKAEAAAPEIHLELEELDLESLQDLAAEPATLASGMPAPEVVEPLAAHSEAPATPDAAVPAAVLAELPIDEDAVTLSGLEALDVFPTDMDLPPLPEVEPPAKAAGFSGGMAAVGAAGLAAAAAALLGETHEPAFAQAVTPVPAVPELAPAPEPVAEPAPEPAFEPATAAAPAAAGQAPAVPGQGAGQPTVPAEQAQALVQALLADPVLVDALVKAVVARMGDQVVREIAWEVMPDLAGRLQR</sequence>
<evidence type="ECO:0000256" key="3">
    <source>
        <dbReference type="SAM" id="MobiDB-lite"/>
    </source>
</evidence>
<gene>
    <name evidence="5" type="ORF">GETHOR_01960</name>
</gene>
<name>A0ABN6UTV8_9BACT</name>
<dbReference type="SUPFAM" id="SSF52172">
    <property type="entry name" value="CheY-like"/>
    <property type="match status" value="1"/>
</dbReference>
<keyword evidence="6" id="KW-1185">Reference proteome</keyword>
<dbReference type="InterPro" id="IPR011006">
    <property type="entry name" value="CheY-like_superfamily"/>
</dbReference>
<dbReference type="InterPro" id="IPR001789">
    <property type="entry name" value="Sig_transdc_resp-reg_receiver"/>
</dbReference>
<dbReference type="CDD" id="cd17546">
    <property type="entry name" value="REC_hyHK_CKI1_RcsC-like"/>
    <property type="match status" value="1"/>
</dbReference>
<dbReference type="Pfam" id="PF00072">
    <property type="entry name" value="Response_reg"/>
    <property type="match status" value="1"/>
</dbReference>
<dbReference type="Proteomes" id="UP001242010">
    <property type="component" value="Chromosome"/>
</dbReference>
<feature type="compositionally biased region" description="Low complexity" evidence="3">
    <location>
        <begin position="361"/>
        <end position="387"/>
    </location>
</feature>
<feature type="domain" description="Response regulatory" evidence="4">
    <location>
        <begin position="3"/>
        <end position="120"/>
    </location>
</feature>
<evidence type="ECO:0000256" key="1">
    <source>
        <dbReference type="ARBA" id="ARBA00022553"/>
    </source>
</evidence>
<evidence type="ECO:0000259" key="4">
    <source>
        <dbReference type="PROSITE" id="PS50110"/>
    </source>
</evidence>
<feature type="compositionally biased region" description="Pro residues" evidence="3">
    <location>
        <begin position="346"/>
        <end position="360"/>
    </location>
</feature>
<dbReference type="RefSeq" id="WP_286354721.1">
    <property type="nucleotide sequence ID" value="NZ_AP027079.1"/>
</dbReference>
<dbReference type="PROSITE" id="PS50110">
    <property type="entry name" value="RESPONSE_REGULATORY"/>
    <property type="match status" value="1"/>
</dbReference>
<dbReference type="InterPro" id="IPR050595">
    <property type="entry name" value="Bact_response_regulator"/>
</dbReference>
<dbReference type="PANTHER" id="PTHR44591:SF3">
    <property type="entry name" value="RESPONSE REGULATORY DOMAIN-CONTAINING PROTEIN"/>
    <property type="match status" value="1"/>
</dbReference>
<reference evidence="6" key="1">
    <citation type="journal article" date="2023" name="Int. J. Syst. Evol. Microbiol.">
        <title>Mesoterricola silvestris gen. nov., sp. nov., Mesoterricola sediminis sp. nov., Geothrix oryzae sp. nov., Geothrix edaphica sp. nov., Geothrix rubra sp. nov., and Geothrix limicola sp. nov., six novel members of Acidobacteriota isolated from soils.</title>
        <authorList>
            <person name="Itoh H."/>
            <person name="Sugisawa Y."/>
            <person name="Mise K."/>
            <person name="Xu Z."/>
            <person name="Kuniyasu M."/>
            <person name="Ushijima N."/>
            <person name="Kawano K."/>
            <person name="Kobayashi E."/>
            <person name="Shiratori Y."/>
            <person name="Masuda Y."/>
            <person name="Senoo K."/>
        </authorList>
    </citation>
    <scope>NUCLEOTIDE SEQUENCE [LARGE SCALE GENOMIC DNA]</scope>
    <source>
        <strain evidence="6">Red222</strain>
    </source>
</reference>
<dbReference type="SMART" id="SM00448">
    <property type="entry name" value="REC"/>
    <property type="match status" value="1"/>
</dbReference>
<protein>
    <recommendedName>
        <fullName evidence="4">Response regulatory domain-containing protein</fullName>
    </recommendedName>
</protein>
<dbReference type="Gene3D" id="3.40.50.2300">
    <property type="match status" value="1"/>
</dbReference>
<accession>A0ABN6UTV8</accession>
<dbReference type="EMBL" id="AP027079">
    <property type="protein sequence ID" value="BDU68095.1"/>
    <property type="molecule type" value="Genomic_DNA"/>
</dbReference>
<keyword evidence="1 2" id="KW-0597">Phosphoprotein</keyword>
<evidence type="ECO:0000313" key="6">
    <source>
        <dbReference type="Proteomes" id="UP001242010"/>
    </source>
</evidence>